<evidence type="ECO:0000313" key="2">
    <source>
        <dbReference type="EMBL" id="PLR40613.1"/>
    </source>
</evidence>
<sequence length="158" mass="16000">MVPVLPATAVTKTASVGFSATLVAACTAGTTTNGTVSFGTLNFGTVSFLSRPVSVAGQQNAGAIQIRCNNGTAWRVGLGGGNSGNTAARYLVGGPSAQRITYNLYTNAAYTTVWDNATGVAGIGNGQTVYLPVYGRIPAQATPGVGSYSDTVQVTVTW</sequence>
<protein>
    <submittedName>
        <fullName evidence="2">Spore coat protein U</fullName>
    </submittedName>
</protein>
<dbReference type="PANTHER" id="PTHR37089">
    <property type="entry name" value="PROTEIN U-RELATED"/>
    <property type="match status" value="1"/>
</dbReference>
<organism evidence="2 3">
    <name type="scientific">Chimaeribacter coloradensis</name>
    <dbReference type="NCBI Taxonomy" id="2060068"/>
    <lineage>
        <taxon>Bacteria</taxon>
        <taxon>Pseudomonadati</taxon>
        <taxon>Pseudomonadota</taxon>
        <taxon>Gammaproteobacteria</taxon>
        <taxon>Enterobacterales</taxon>
        <taxon>Yersiniaceae</taxon>
        <taxon>Chimaeribacter</taxon>
    </lineage>
</organism>
<reference evidence="2 3" key="1">
    <citation type="submission" date="2017-12" db="EMBL/GenBank/DDBJ databases">
        <title>Characterization of six clinical isolates of Enterochimera gen. nov., a novel genus of the Yersiniaciae family and the three species Enterochimera arupensis sp. nov., Enterochimera coloradensis sp. nov, and Enterochimera californica sp. nov.</title>
        <authorList>
            <person name="Rossi A."/>
            <person name="Fisher M."/>
        </authorList>
    </citation>
    <scope>NUCLEOTIDE SEQUENCE [LARGE SCALE GENOMIC DNA]</scope>
    <source>
        <strain evidence="3">2016-Iso4</strain>
    </source>
</reference>
<keyword evidence="2" id="KW-0946">Virion</keyword>
<accession>A0A2N5EDK8</accession>
<keyword evidence="3" id="KW-1185">Reference proteome</keyword>
<dbReference type="OrthoDB" id="6505076at2"/>
<comment type="caution">
    <text evidence="2">The sequence shown here is derived from an EMBL/GenBank/DDBJ whole genome shotgun (WGS) entry which is preliminary data.</text>
</comment>
<dbReference type="Pfam" id="PF05229">
    <property type="entry name" value="SCPU"/>
    <property type="match status" value="1"/>
</dbReference>
<gene>
    <name evidence="2" type="ORF">CYR32_01785</name>
</gene>
<name>A0A2N5EDK8_9GAMM</name>
<evidence type="ECO:0000259" key="1">
    <source>
        <dbReference type="Pfam" id="PF05229"/>
    </source>
</evidence>
<feature type="domain" description="Spore coat protein U/FanG" evidence="1">
    <location>
        <begin position="13"/>
        <end position="155"/>
    </location>
</feature>
<dbReference type="InterPro" id="IPR053167">
    <property type="entry name" value="Spore_coat_component"/>
</dbReference>
<dbReference type="AlphaFoldDB" id="A0A2N5EDK8"/>
<evidence type="ECO:0000313" key="3">
    <source>
        <dbReference type="Proteomes" id="UP000234503"/>
    </source>
</evidence>
<dbReference type="PANTHER" id="PTHR37089:SF4">
    <property type="entry name" value="EXPORTED PROTEIN"/>
    <property type="match status" value="1"/>
</dbReference>
<proteinExistence type="predicted"/>
<dbReference type="InterPro" id="IPR007893">
    <property type="entry name" value="Spore_coat_U/FanG"/>
</dbReference>
<dbReference type="SMART" id="SM00972">
    <property type="entry name" value="SCPU"/>
    <property type="match status" value="1"/>
</dbReference>
<keyword evidence="2" id="KW-0167">Capsid protein</keyword>
<dbReference type="EMBL" id="PJZH01000001">
    <property type="protein sequence ID" value="PLR40613.1"/>
    <property type="molecule type" value="Genomic_DNA"/>
</dbReference>
<dbReference type="Proteomes" id="UP000234503">
    <property type="component" value="Unassembled WGS sequence"/>
</dbReference>